<gene>
    <name evidence="1" type="ORF">LCGC14_1643030</name>
</gene>
<dbReference type="EMBL" id="LAZR01013714">
    <property type="protein sequence ID" value="KKM20680.1"/>
    <property type="molecule type" value="Genomic_DNA"/>
</dbReference>
<organism evidence="1">
    <name type="scientific">marine sediment metagenome</name>
    <dbReference type="NCBI Taxonomy" id="412755"/>
    <lineage>
        <taxon>unclassified sequences</taxon>
        <taxon>metagenomes</taxon>
        <taxon>ecological metagenomes</taxon>
    </lineage>
</organism>
<protein>
    <recommendedName>
        <fullName evidence="2">Tail tubular protein A</fullName>
    </recommendedName>
</protein>
<evidence type="ECO:0008006" key="2">
    <source>
        <dbReference type="Google" id="ProtNLM"/>
    </source>
</evidence>
<accession>A0A0F9KYU4</accession>
<evidence type="ECO:0000313" key="1">
    <source>
        <dbReference type="EMBL" id="KKM20680.1"/>
    </source>
</evidence>
<proteinExistence type="predicted"/>
<sequence length="189" mass="21178">MAASKVNIANLGLTLLGNPPILDLDEDNDRARVMNRLYPDMRREVLGEGEWAFAIKRGVLPATTSPIWWFSTAFALPADCIRVLNIDGSQFDEWQVEGQTIVCFRTSLSIRYIFDNDDPTTYGPGFITSLGHRLAAAAAFPLTNSTETARDMFRLYEKIVQAQKTVDSMQGQTPRFDVTELESARHGLF</sequence>
<comment type="caution">
    <text evidence="1">The sequence shown here is derived from an EMBL/GenBank/DDBJ whole genome shotgun (WGS) entry which is preliminary data.</text>
</comment>
<reference evidence="1" key="1">
    <citation type="journal article" date="2015" name="Nature">
        <title>Complex archaea that bridge the gap between prokaryotes and eukaryotes.</title>
        <authorList>
            <person name="Spang A."/>
            <person name="Saw J.H."/>
            <person name="Jorgensen S.L."/>
            <person name="Zaremba-Niedzwiedzka K."/>
            <person name="Martijn J."/>
            <person name="Lind A.E."/>
            <person name="van Eijk R."/>
            <person name="Schleper C."/>
            <person name="Guy L."/>
            <person name="Ettema T.J."/>
        </authorList>
    </citation>
    <scope>NUCLEOTIDE SEQUENCE</scope>
</reference>
<dbReference type="AlphaFoldDB" id="A0A0F9KYU4"/>
<name>A0A0F9KYU4_9ZZZZ</name>